<dbReference type="Pfam" id="PF01551">
    <property type="entry name" value="Peptidase_M23"/>
    <property type="match status" value="1"/>
</dbReference>
<dbReference type="Gene3D" id="2.70.70.10">
    <property type="entry name" value="Glucose Permease (Domain IIA)"/>
    <property type="match status" value="1"/>
</dbReference>
<dbReference type="PANTHER" id="PTHR21666:SF289">
    <property type="entry name" value="L-ALA--D-GLU ENDOPEPTIDASE"/>
    <property type="match status" value="1"/>
</dbReference>
<evidence type="ECO:0000259" key="2">
    <source>
        <dbReference type="Pfam" id="PF01551"/>
    </source>
</evidence>
<protein>
    <submittedName>
        <fullName evidence="3">Unannotated protein</fullName>
    </submittedName>
</protein>
<dbReference type="EMBL" id="CAESAO010000141">
    <property type="protein sequence ID" value="CAB4346390.1"/>
    <property type="molecule type" value="Genomic_DNA"/>
</dbReference>
<dbReference type="InterPro" id="IPR016047">
    <property type="entry name" value="M23ase_b-sheet_dom"/>
</dbReference>
<evidence type="ECO:0000313" key="3">
    <source>
        <dbReference type="EMBL" id="CAB4346390.1"/>
    </source>
</evidence>
<keyword evidence="1" id="KW-0732">Signal</keyword>
<dbReference type="Gene3D" id="6.10.250.3150">
    <property type="match status" value="1"/>
</dbReference>
<name>A0A6J6A035_9ZZZZ</name>
<gene>
    <name evidence="3" type="ORF">UFOPK3522_01349</name>
</gene>
<sequence>MNRMTNSFRALMRSRLSLLALVAILPAVLWAVVPVGSLGASTDAKLSTLKNKIEKTQSEVDKKKGTEDVLTTDVAAWQHKINGLQSKIDGLQGRQDEIEVGLKRESKQLNGIQDDLRTQRRRQVEMKARLEEGRRVLGQRLFQLYRADAPTLISVVLDSKGFAELLERSEFLQRIGEQDRHVITVVRAARVDATINANRLGTLENRQQAITSRIKVKRDAVASIKGELVTTRSGFDKSKERKAALLASVKADRHQLEGSLSQMRETQAKIEGVLVGGGPIRQGSGSMIWPVNGPITSPFCERRAWESCHPGIDIGVPGGTPIRAADSGTVRVASMNGGYGNYTCIAHSASLSTCYAHQSRYAVTVGQNVSKGQVIGYVGCTGLCFGDHLHFEVRINGQVTSPLNYL</sequence>
<proteinExistence type="predicted"/>
<dbReference type="CDD" id="cd12797">
    <property type="entry name" value="M23_peptidase"/>
    <property type="match status" value="1"/>
</dbReference>
<dbReference type="PANTHER" id="PTHR21666">
    <property type="entry name" value="PEPTIDASE-RELATED"/>
    <property type="match status" value="1"/>
</dbReference>
<organism evidence="3">
    <name type="scientific">freshwater metagenome</name>
    <dbReference type="NCBI Taxonomy" id="449393"/>
    <lineage>
        <taxon>unclassified sequences</taxon>
        <taxon>metagenomes</taxon>
        <taxon>ecological metagenomes</taxon>
    </lineage>
</organism>
<feature type="domain" description="M23ase beta-sheet core" evidence="2">
    <location>
        <begin position="309"/>
        <end position="402"/>
    </location>
</feature>
<dbReference type="SUPFAM" id="SSF51261">
    <property type="entry name" value="Duplicated hybrid motif"/>
    <property type="match status" value="1"/>
</dbReference>
<accession>A0A6J6A035</accession>
<dbReference type="InterPro" id="IPR050570">
    <property type="entry name" value="Cell_wall_metabolism_enzyme"/>
</dbReference>
<evidence type="ECO:0000256" key="1">
    <source>
        <dbReference type="ARBA" id="ARBA00022729"/>
    </source>
</evidence>
<reference evidence="3" key="1">
    <citation type="submission" date="2020-05" db="EMBL/GenBank/DDBJ databases">
        <authorList>
            <person name="Chiriac C."/>
            <person name="Salcher M."/>
            <person name="Ghai R."/>
            <person name="Kavagutti S V."/>
        </authorList>
    </citation>
    <scope>NUCLEOTIDE SEQUENCE</scope>
</reference>
<dbReference type="GO" id="GO:0004222">
    <property type="term" value="F:metalloendopeptidase activity"/>
    <property type="evidence" value="ECO:0007669"/>
    <property type="project" value="TreeGrafter"/>
</dbReference>
<dbReference type="AlphaFoldDB" id="A0A6J6A035"/>
<dbReference type="InterPro" id="IPR011055">
    <property type="entry name" value="Dup_hybrid_motif"/>
</dbReference>